<dbReference type="Proteomes" id="UP000254978">
    <property type="component" value="Unassembled WGS sequence"/>
</dbReference>
<sequence>MQALDTSTPALYRTRVMHLRRAPAHHYFEHTGYSWYIDVDAPPRLPAFLRSFARFEAQDHFEEPADGPDTLRRRVEQVLAEHDVYLPGGRITALLQARVLGYVFNPLSLFWCHDATGEVRAVIAEVHNTYGDRHAYLLPPDQGQPAVVPKQLYVSPFQGNDGHYLVRAPRPDDRLDITISLHRDDEPAFVATLRGTRRSASAAQVARLQLTAPLAPLMGALAIRTHAAALMLRGVPTVPREIPVHSAAGAQGVHGP</sequence>
<protein>
    <submittedName>
        <fullName evidence="1">Protein of uncharacterized function (DUF1365)</fullName>
    </submittedName>
</protein>
<name>A0A378TCM4_9MYCO</name>
<dbReference type="AlphaFoldDB" id="A0A378TCM4"/>
<reference evidence="1 2" key="1">
    <citation type="submission" date="2018-06" db="EMBL/GenBank/DDBJ databases">
        <authorList>
            <consortium name="Pathogen Informatics"/>
            <person name="Doyle S."/>
        </authorList>
    </citation>
    <scope>NUCLEOTIDE SEQUENCE [LARGE SCALE GENOMIC DNA]</scope>
    <source>
        <strain evidence="1 2">NCTC10821</strain>
    </source>
</reference>
<dbReference type="InterPro" id="IPR010775">
    <property type="entry name" value="DUF1365"/>
</dbReference>
<evidence type="ECO:0000313" key="2">
    <source>
        <dbReference type="Proteomes" id="UP000254978"/>
    </source>
</evidence>
<dbReference type="PANTHER" id="PTHR33973:SF4">
    <property type="entry name" value="OS07G0153300 PROTEIN"/>
    <property type="match status" value="1"/>
</dbReference>
<dbReference type="PANTHER" id="PTHR33973">
    <property type="entry name" value="OS07G0153300 PROTEIN"/>
    <property type="match status" value="1"/>
</dbReference>
<dbReference type="Pfam" id="PF07103">
    <property type="entry name" value="DUF1365"/>
    <property type="match status" value="1"/>
</dbReference>
<proteinExistence type="predicted"/>
<accession>A0A378TCM4</accession>
<dbReference type="EMBL" id="UGQT01000001">
    <property type="protein sequence ID" value="STZ58568.1"/>
    <property type="molecule type" value="Genomic_DNA"/>
</dbReference>
<evidence type="ECO:0000313" key="1">
    <source>
        <dbReference type="EMBL" id="STZ58568.1"/>
    </source>
</evidence>
<organism evidence="1 2">
    <name type="scientific">Mycolicibacterium tokaiense</name>
    <dbReference type="NCBI Taxonomy" id="39695"/>
    <lineage>
        <taxon>Bacteria</taxon>
        <taxon>Bacillati</taxon>
        <taxon>Actinomycetota</taxon>
        <taxon>Actinomycetes</taxon>
        <taxon>Mycobacteriales</taxon>
        <taxon>Mycobacteriaceae</taxon>
        <taxon>Mycolicibacterium</taxon>
    </lineage>
</organism>
<keyword evidence="2" id="KW-1185">Reference proteome</keyword>
<gene>
    <name evidence="1" type="ORF">NCTC10821_02081</name>
</gene>